<accession>A0A7Z7IJG9</accession>
<evidence type="ECO:0000313" key="3">
    <source>
        <dbReference type="Proteomes" id="UP000554965"/>
    </source>
</evidence>
<proteinExistence type="predicted"/>
<evidence type="ECO:0000313" key="2">
    <source>
        <dbReference type="EMBL" id="SOJ54711.1"/>
    </source>
</evidence>
<dbReference type="Proteomes" id="UP000554965">
    <property type="component" value="Unassembled WGS sequence"/>
</dbReference>
<dbReference type="InterPro" id="IPR000084">
    <property type="entry name" value="PE-PGRS_N"/>
</dbReference>
<dbReference type="AlphaFoldDB" id="A0A7Z7IJG9"/>
<name>A0A7Z7IJG9_9MYCO</name>
<dbReference type="Pfam" id="PF00934">
    <property type="entry name" value="PE"/>
    <property type="match status" value="1"/>
</dbReference>
<organism evidence="2 3">
    <name type="scientific">Mycobacterium simulans</name>
    <dbReference type="NCBI Taxonomy" id="627089"/>
    <lineage>
        <taxon>Bacteria</taxon>
        <taxon>Bacillati</taxon>
        <taxon>Actinomycetota</taxon>
        <taxon>Actinomycetes</taxon>
        <taxon>Mycobacteriales</taxon>
        <taxon>Mycobacteriaceae</taxon>
        <taxon>Mycobacterium</taxon>
    </lineage>
</organism>
<dbReference type="SUPFAM" id="SSF140459">
    <property type="entry name" value="PE/PPE dimer-like"/>
    <property type="match status" value="1"/>
</dbReference>
<gene>
    <name evidence="2" type="ORF">MSIMFB_02204</name>
</gene>
<comment type="caution">
    <text evidence="2">The sequence shown here is derived from an EMBL/GenBank/DDBJ whole genome shotgun (WGS) entry which is preliminary data.</text>
</comment>
<keyword evidence="3" id="KW-1185">Reference proteome</keyword>
<evidence type="ECO:0000259" key="1">
    <source>
        <dbReference type="Pfam" id="PF00934"/>
    </source>
</evidence>
<dbReference type="Pfam" id="PF21526">
    <property type="entry name" value="PGRS"/>
    <property type="match status" value="1"/>
</dbReference>
<dbReference type="EMBL" id="OCTY01000002">
    <property type="protein sequence ID" value="SOJ54711.1"/>
    <property type="molecule type" value="Genomic_DNA"/>
</dbReference>
<reference evidence="2 3" key="1">
    <citation type="submission" date="2017-10" db="EMBL/GenBank/DDBJ databases">
        <authorList>
            <consortium name="Urmite Genomes"/>
        </authorList>
    </citation>
    <scope>NUCLEOTIDE SEQUENCE [LARGE SCALE GENOMIC DNA]</scope>
    <source>
        <strain evidence="2 3">FB-527</strain>
    </source>
</reference>
<protein>
    <submittedName>
        <fullName evidence="2">PE-PGRS family protein PE_PGRS16</fullName>
    </submittedName>
</protein>
<sequence length="200" mass="18342">MSLLNVIPELLVAAATDVAGIGSTMNASNAAAATRTAGLLPAAADEVSTTIAALFQAHAWEYQLLSTRAAAYHDEFVRTLTDSAGAYGQAEAANAEQVLQNAVNAPTLTLFGRPLIGNGADGTSPGQAGGAGGLLYGNGGNGMAGINPGVAGGAGGVAGLIGTGGSGGAGGAGAAGGAGGNGAGGGSGGAGGSGYVGGAG</sequence>
<dbReference type="InterPro" id="IPR048996">
    <property type="entry name" value="PGRS_rpt"/>
</dbReference>
<dbReference type="Gene3D" id="1.10.287.850">
    <property type="entry name" value="HP0062-like domain"/>
    <property type="match status" value="1"/>
</dbReference>
<dbReference type="InterPro" id="IPR038332">
    <property type="entry name" value="PPE_sf"/>
</dbReference>
<feature type="domain" description="PE" evidence="1">
    <location>
        <begin position="4"/>
        <end position="94"/>
    </location>
</feature>